<dbReference type="GO" id="GO:0043565">
    <property type="term" value="F:sequence-specific DNA binding"/>
    <property type="evidence" value="ECO:0007669"/>
    <property type="project" value="InterPro"/>
</dbReference>
<dbReference type="SMART" id="SM00342">
    <property type="entry name" value="HTH_ARAC"/>
    <property type="match status" value="1"/>
</dbReference>
<accession>A0A9D2SNR6</accession>
<dbReference type="AlphaFoldDB" id="A0A9D2SNR6"/>
<dbReference type="InterPro" id="IPR014710">
    <property type="entry name" value="RmlC-like_jellyroll"/>
</dbReference>
<dbReference type="InterPro" id="IPR009057">
    <property type="entry name" value="Homeodomain-like_sf"/>
</dbReference>
<evidence type="ECO:0000259" key="4">
    <source>
        <dbReference type="PROSITE" id="PS01124"/>
    </source>
</evidence>
<reference evidence="5" key="2">
    <citation type="submission" date="2021-04" db="EMBL/GenBank/DDBJ databases">
        <authorList>
            <person name="Gilroy R."/>
        </authorList>
    </citation>
    <scope>NUCLEOTIDE SEQUENCE</scope>
    <source>
        <strain evidence="5">USAMLcec2-132</strain>
    </source>
</reference>
<dbReference type="InterPro" id="IPR018060">
    <property type="entry name" value="HTH_AraC"/>
</dbReference>
<dbReference type="Gene3D" id="2.60.120.10">
    <property type="entry name" value="Jelly Rolls"/>
    <property type="match status" value="1"/>
</dbReference>
<dbReference type="SUPFAM" id="SSF51215">
    <property type="entry name" value="Regulatory protein AraC"/>
    <property type="match status" value="1"/>
</dbReference>
<dbReference type="Pfam" id="PF02311">
    <property type="entry name" value="AraC_binding"/>
    <property type="match status" value="1"/>
</dbReference>
<dbReference type="Gene3D" id="1.10.10.60">
    <property type="entry name" value="Homeodomain-like"/>
    <property type="match status" value="2"/>
</dbReference>
<proteinExistence type="predicted"/>
<gene>
    <name evidence="5" type="ORF">H9761_02945</name>
</gene>
<evidence type="ECO:0000313" key="5">
    <source>
        <dbReference type="EMBL" id="HJC22648.1"/>
    </source>
</evidence>
<dbReference type="InterPro" id="IPR003313">
    <property type="entry name" value="AraC-bd"/>
</dbReference>
<protein>
    <submittedName>
        <fullName evidence="5">AraC family transcriptional regulator</fullName>
    </submittedName>
</protein>
<dbReference type="SUPFAM" id="SSF46689">
    <property type="entry name" value="Homeodomain-like"/>
    <property type="match status" value="2"/>
</dbReference>
<dbReference type="InterPro" id="IPR037923">
    <property type="entry name" value="HTH-like"/>
</dbReference>
<evidence type="ECO:0000256" key="2">
    <source>
        <dbReference type="ARBA" id="ARBA00023125"/>
    </source>
</evidence>
<feature type="domain" description="HTH araC/xylS-type" evidence="4">
    <location>
        <begin position="188"/>
        <end position="285"/>
    </location>
</feature>
<name>A0A9D2SNR6_9FIRM</name>
<dbReference type="EMBL" id="DWWS01000013">
    <property type="protein sequence ID" value="HJC22648.1"/>
    <property type="molecule type" value="Genomic_DNA"/>
</dbReference>
<dbReference type="Pfam" id="PF12833">
    <property type="entry name" value="HTH_18"/>
    <property type="match status" value="1"/>
</dbReference>
<evidence type="ECO:0000313" key="6">
    <source>
        <dbReference type="Proteomes" id="UP000823891"/>
    </source>
</evidence>
<dbReference type="PANTHER" id="PTHR43280:SF2">
    <property type="entry name" value="HTH-TYPE TRANSCRIPTIONAL REGULATOR EXSA"/>
    <property type="match status" value="1"/>
</dbReference>
<reference evidence="5" key="1">
    <citation type="journal article" date="2021" name="PeerJ">
        <title>Extensive microbial diversity within the chicken gut microbiome revealed by metagenomics and culture.</title>
        <authorList>
            <person name="Gilroy R."/>
            <person name="Ravi A."/>
            <person name="Getino M."/>
            <person name="Pursley I."/>
            <person name="Horton D.L."/>
            <person name="Alikhan N.F."/>
            <person name="Baker D."/>
            <person name="Gharbi K."/>
            <person name="Hall N."/>
            <person name="Watson M."/>
            <person name="Adriaenssens E.M."/>
            <person name="Foster-Nyarko E."/>
            <person name="Jarju S."/>
            <person name="Secka A."/>
            <person name="Antonio M."/>
            <person name="Oren A."/>
            <person name="Chaudhuri R.R."/>
            <person name="La Ragione R."/>
            <person name="Hildebrand F."/>
            <person name="Pallen M.J."/>
        </authorList>
    </citation>
    <scope>NUCLEOTIDE SEQUENCE</scope>
    <source>
        <strain evidence="5">USAMLcec2-132</strain>
    </source>
</reference>
<organism evidence="5 6">
    <name type="scientific">Candidatus Eisenbergiella merdavium</name>
    <dbReference type="NCBI Taxonomy" id="2838551"/>
    <lineage>
        <taxon>Bacteria</taxon>
        <taxon>Bacillati</taxon>
        <taxon>Bacillota</taxon>
        <taxon>Clostridia</taxon>
        <taxon>Lachnospirales</taxon>
        <taxon>Lachnospiraceae</taxon>
        <taxon>Eisenbergiella</taxon>
    </lineage>
</organism>
<dbReference type="Proteomes" id="UP000823891">
    <property type="component" value="Unassembled WGS sequence"/>
</dbReference>
<evidence type="ECO:0000256" key="1">
    <source>
        <dbReference type="ARBA" id="ARBA00023015"/>
    </source>
</evidence>
<evidence type="ECO:0000256" key="3">
    <source>
        <dbReference type="ARBA" id="ARBA00023163"/>
    </source>
</evidence>
<keyword evidence="1" id="KW-0805">Transcription regulation</keyword>
<dbReference type="GO" id="GO:0003700">
    <property type="term" value="F:DNA-binding transcription factor activity"/>
    <property type="evidence" value="ECO:0007669"/>
    <property type="project" value="InterPro"/>
</dbReference>
<dbReference type="PANTHER" id="PTHR43280">
    <property type="entry name" value="ARAC-FAMILY TRANSCRIPTIONAL REGULATOR"/>
    <property type="match status" value="1"/>
</dbReference>
<comment type="caution">
    <text evidence="5">The sequence shown here is derived from an EMBL/GenBank/DDBJ whole genome shotgun (WGS) entry which is preliminary data.</text>
</comment>
<keyword evidence="3" id="KW-0804">Transcription</keyword>
<sequence>MKNIQKIPEEGQTIKYADLGTDQVSFTYSTSRKATGEYSLHCHNFYEVYLFMEGDADYLVEGKQYRPTPDSLLLLSPHCFHGVNVNSDMPYRRYSLHFHPDILSAERRSLLLSAFPSPDRRNAEIYFEQADRLGLVGCFEALADCTQKPEPLRDRLLPIFIEALLARILSISRDASAAASDRGADTVSDILLYLNRHVGEPVTLDQLSDRFYISKHHLNKVFRRATGTTVFDYLLHKRIILAQELLIDGLSAQEAAARTGFGDYSSFYRSYRRILGHSPLQDRGVLPSFRAGTQKKLEHVSFGG</sequence>
<keyword evidence="2" id="KW-0238">DNA-binding</keyword>
<dbReference type="PROSITE" id="PS01124">
    <property type="entry name" value="HTH_ARAC_FAMILY_2"/>
    <property type="match status" value="1"/>
</dbReference>